<keyword evidence="9" id="KW-1185">Reference proteome</keyword>
<feature type="transmembrane region" description="Helical" evidence="6">
    <location>
        <begin position="302"/>
        <end position="322"/>
    </location>
</feature>
<feature type="transmembrane region" description="Helical" evidence="6">
    <location>
        <begin position="394"/>
        <end position="416"/>
    </location>
</feature>
<feature type="transmembrane region" description="Helical" evidence="6">
    <location>
        <begin position="436"/>
        <end position="457"/>
    </location>
</feature>
<dbReference type="PROSITE" id="PS50850">
    <property type="entry name" value="MFS"/>
    <property type="match status" value="1"/>
</dbReference>
<feature type="transmembrane region" description="Helical" evidence="6">
    <location>
        <begin position="225"/>
        <end position="247"/>
    </location>
</feature>
<accession>A0AAU0UQR0</accession>
<evidence type="ECO:0000256" key="5">
    <source>
        <dbReference type="ARBA" id="ARBA00023136"/>
    </source>
</evidence>
<evidence type="ECO:0000256" key="4">
    <source>
        <dbReference type="ARBA" id="ARBA00022989"/>
    </source>
</evidence>
<evidence type="ECO:0000256" key="6">
    <source>
        <dbReference type="SAM" id="Phobius"/>
    </source>
</evidence>
<keyword evidence="4 6" id="KW-1133">Transmembrane helix</keyword>
<name>A0AAU0UQR0_9FIRM</name>
<gene>
    <name evidence="8" type="ORF">MFMK1_002698</name>
</gene>
<dbReference type="Gene3D" id="1.20.1250.20">
    <property type="entry name" value="MFS general substrate transporter like domains"/>
    <property type="match status" value="2"/>
</dbReference>
<feature type="transmembrane region" description="Helical" evidence="6">
    <location>
        <begin position="137"/>
        <end position="158"/>
    </location>
</feature>
<protein>
    <submittedName>
        <fullName evidence="8">MFS transporter</fullName>
    </submittedName>
</protein>
<feature type="transmembrane region" description="Helical" evidence="6">
    <location>
        <begin position="268"/>
        <end position="290"/>
    </location>
</feature>
<evidence type="ECO:0000259" key="7">
    <source>
        <dbReference type="PROSITE" id="PS50850"/>
    </source>
</evidence>
<dbReference type="SUPFAM" id="SSF103473">
    <property type="entry name" value="MFS general substrate transporter"/>
    <property type="match status" value="2"/>
</dbReference>
<keyword evidence="2" id="KW-0813">Transport</keyword>
<dbReference type="Pfam" id="PF07690">
    <property type="entry name" value="MFS_1"/>
    <property type="match status" value="1"/>
</dbReference>
<dbReference type="EMBL" id="CP121694">
    <property type="protein sequence ID" value="WRO22857.1"/>
    <property type="molecule type" value="Genomic_DNA"/>
</dbReference>
<dbReference type="PANTHER" id="PTHR42718:SF9">
    <property type="entry name" value="MAJOR FACILITATOR SUPERFAMILY MULTIDRUG TRANSPORTER MFSC"/>
    <property type="match status" value="1"/>
</dbReference>
<feature type="transmembrane region" description="Helical" evidence="6">
    <location>
        <begin position="47"/>
        <end position="66"/>
    </location>
</feature>
<comment type="subcellular location">
    <subcellularLocation>
        <location evidence="1">Cell membrane</location>
        <topology evidence="1">Multi-pass membrane protein</topology>
    </subcellularLocation>
</comment>
<feature type="domain" description="Major facilitator superfamily (MFS) profile" evidence="7">
    <location>
        <begin position="12"/>
        <end position="462"/>
    </location>
</feature>
<feature type="transmembrane region" description="Helical" evidence="6">
    <location>
        <begin position="198"/>
        <end position="219"/>
    </location>
</feature>
<dbReference type="GO" id="GO:0022857">
    <property type="term" value="F:transmembrane transporter activity"/>
    <property type="evidence" value="ECO:0007669"/>
    <property type="project" value="InterPro"/>
</dbReference>
<proteinExistence type="predicted"/>
<dbReference type="InterPro" id="IPR036259">
    <property type="entry name" value="MFS_trans_sf"/>
</dbReference>
<dbReference type="InterPro" id="IPR020846">
    <property type="entry name" value="MFS_dom"/>
</dbReference>
<feature type="transmembrane region" description="Helical" evidence="6">
    <location>
        <begin position="107"/>
        <end position="125"/>
    </location>
</feature>
<dbReference type="PANTHER" id="PTHR42718">
    <property type="entry name" value="MAJOR FACILITATOR SUPERFAMILY MULTIDRUG TRANSPORTER MFSC"/>
    <property type="match status" value="1"/>
</dbReference>
<dbReference type="KEGG" id="dbc:MFMK1_002698"/>
<evidence type="ECO:0000313" key="9">
    <source>
        <dbReference type="Proteomes" id="UP001329915"/>
    </source>
</evidence>
<dbReference type="CDD" id="cd17321">
    <property type="entry name" value="MFS_MMR_MDR_like"/>
    <property type="match status" value="1"/>
</dbReference>
<evidence type="ECO:0000256" key="3">
    <source>
        <dbReference type="ARBA" id="ARBA00022692"/>
    </source>
</evidence>
<dbReference type="RefSeq" id="WP_366922253.1">
    <property type="nucleotide sequence ID" value="NZ_CP121694.1"/>
</dbReference>
<keyword evidence="3 6" id="KW-0812">Transmembrane</keyword>
<feature type="transmembrane region" description="Helical" evidence="6">
    <location>
        <begin position="329"/>
        <end position="350"/>
    </location>
</feature>
<reference evidence="8 9" key="1">
    <citation type="submission" date="2023-04" db="EMBL/GenBank/DDBJ databases">
        <authorList>
            <person name="Hsu D."/>
        </authorList>
    </citation>
    <scope>NUCLEOTIDE SEQUENCE [LARGE SCALE GENOMIC DNA]</scope>
    <source>
        <strain evidence="8 9">MK1</strain>
    </source>
</reference>
<organism evidence="8 9">
    <name type="scientific">Metallumcola ferriviriculae</name>
    <dbReference type="NCBI Taxonomy" id="3039180"/>
    <lineage>
        <taxon>Bacteria</taxon>
        <taxon>Bacillati</taxon>
        <taxon>Bacillota</taxon>
        <taxon>Clostridia</taxon>
        <taxon>Neomoorellales</taxon>
        <taxon>Desulfitibacteraceae</taxon>
        <taxon>Metallumcola</taxon>
    </lineage>
</organism>
<evidence type="ECO:0000256" key="2">
    <source>
        <dbReference type="ARBA" id="ARBA00022448"/>
    </source>
</evidence>
<evidence type="ECO:0000256" key="1">
    <source>
        <dbReference type="ARBA" id="ARBA00004651"/>
    </source>
</evidence>
<feature type="transmembrane region" description="Helical" evidence="6">
    <location>
        <begin position="164"/>
        <end position="186"/>
    </location>
</feature>
<feature type="transmembrane region" description="Helical" evidence="6">
    <location>
        <begin position="7"/>
        <end position="27"/>
    </location>
</feature>
<dbReference type="GO" id="GO:0005886">
    <property type="term" value="C:plasma membrane"/>
    <property type="evidence" value="ECO:0007669"/>
    <property type="project" value="UniProtKB-SubCell"/>
</dbReference>
<dbReference type="InterPro" id="IPR011701">
    <property type="entry name" value="MFS"/>
</dbReference>
<feature type="transmembrane region" description="Helical" evidence="6">
    <location>
        <begin position="356"/>
        <end position="382"/>
    </location>
</feature>
<feature type="transmembrane region" description="Helical" evidence="6">
    <location>
        <begin position="78"/>
        <end position="101"/>
    </location>
</feature>
<keyword evidence="5 6" id="KW-0472">Membrane</keyword>
<dbReference type="AlphaFoldDB" id="A0AAU0UQR0"/>
<dbReference type="PRINTS" id="PR01036">
    <property type="entry name" value="TCRTETB"/>
</dbReference>
<sequence>MEAKVKQIDISSVIFLFLGMFITVWANTSIKIMLPDIMTEYSVQINWLSWVNNAYSLPYAVLMPFAGKIGDVFGAKRFFLIGMLVLSIGAGLCVVDSAFWMVLAGRLMQGIGAAFVYTNGLILLLETTPEQRRGSVLGWWSSFIMAGAVAGPVFAGFLLEVISWHTVFLVVLFLALANFAGAIFKVKEKTHLSSSRSFDFSGAVTLISGISLLLLALTMGPDWGWFNPFVIAMDVSGILLLYIFYLVEKNVDSPMVSLHLFREKHFSAAMVAGFINNFTVIGTIFVMPIFLQLVRGFRPSEVALVLAPVAFAAAVVGPFGGWISDRLGFFPPIGFGMLLRGLSFLMLSWLSPVSGFIFMLITLFINGVGLGFTASPTLNAAVSVSENGEYGMTAGLYSMVQYIGGAVGVSITSVIVYSRVPSPEALKTMTTSVPGFSHSFVFLAGLCVAGFLVSLAMRTEKSYRTARRKTNAPNA</sequence>
<evidence type="ECO:0000313" key="8">
    <source>
        <dbReference type="EMBL" id="WRO22857.1"/>
    </source>
</evidence>
<dbReference type="Proteomes" id="UP001329915">
    <property type="component" value="Chromosome"/>
</dbReference>